<dbReference type="PRINTS" id="PR00411">
    <property type="entry name" value="PNDRDTASEI"/>
</dbReference>
<dbReference type="GO" id="GO:0016491">
    <property type="term" value="F:oxidoreductase activity"/>
    <property type="evidence" value="ECO:0007669"/>
    <property type="project" value="UniProtKB-KW"/>
</dbReference>
<dbReference type="InterPro" id="IPR036188">
    <property type="entry name" value="FAD/NAD-bd_sf"/>
</dbReference>
<dbReference type="PATRIC" id="fig|1423739.3.peg.23"/>
<comment type="similarity">
    <text evidence="2">Belongs to the class-III pyridine nucleotide-disulfide oxidoreductase family.</text>
</comment>
<dbReference type="Proteomes" id="UP000052013">
    <property type="component" value="Unassembled WGS sequence"/>
</dbReference>
<dbReference type="Pfam" id="PF00581">
    <property type="entry name" value="Rhodanese"/>
    <property type="match status" value="1"/>
</dbReference>
<dbReference type="InterPro" id="IPR023753">
    <property type="entry name" value="FAD/NAD-binding_dom"/>
</dbReference>
<dbReference type="EMBL" id="AZEY01000005">
    <property type="protein sequence ID" value="KRL69991.1"/>
    <property type="molecule type" value="Genomic_DNA"/>
</dbReference>
<evidence type="ECO:0000256" key="1">
    <source>
        <dbReference type="ARBA" id="ARBA00001974"/>
    </source>
</evidence>
<keyword evidence="5" id="KW-0560">Oxidoreductase</keyword>
<dbReference type="AlphaFoldDB" id="A0A0R1SLB4"/>
<evidence type="ECO:0000256" key="3">
    <source>
        <dbReference type="ARBA" id="ARBA00022630"/>
    </source>
</evidence>
<dbReference type="RefSeq" id="WP_057863566.1">
    <property type="nucleotide sequence ID" value="NZ_AZEY01000005.1"/>
</dbReference>
<dbReference type="PRINTS" id="PR00368">
    <property type="entry name" value="FADPNR"/>
</dbReference>
<dbReference type="InterPro" id="IPR050260">
    <property type="entry name" value="FAD-bd_OxRdtase"/>
</dbReference>
<dbReference type="InterPro" id="IPR001763">
    <property type="entry name" value="Rhodanese-like_dom"/>
</dbReference>
<protein>
    <submittedName>
        <fullName evidence="9">CoA-disulfide reductase family protein</fullName>
    </submittedName>
</protein>
<dbReference type="Pfam" id="PF07992">
    <property type="entry name" value="Pyr_redox_2"/>
    <property type="match status" value="1"/>
</dbReference>
<evidence type="ECO:0000256" key="5">
    <source>
        <dbReference type="ARBA" id="ARBA00023002"/>
    </source>
</evidence>
<comment type="caution">
    <text evidence="9">The sequence shown here is derived from an EMBL/GenBank/DDBJ whole genome shotgun (WGS) entry which is preliminary data.</text>
</comment>
<dbReference type="Pfam" id="PF02852">
    <property type="entry name" value="Pyr_redox_dim"/>
    <property type="match status" value="1"/>
</dbReference>
<dbReference type="InterPro" id="IPR004099">
    <property type="entry name" value="Pyr_nucl-diS_OxRdtase_dimer"/>
</dbReference>
<dbReference type="PROSITE" id="PS50206">
    <property type="entry name" value="RHODANESE_3"/>
    <property type="match status" value="1"/>
</dbReference>
<organism evidence="9 10">
    <name type="scientific">Lentilactobacillus diolivorans DSM 14421</name>
    <dbReference type="NCBI Taxonomy" id="1423739"/>
    <lineage>
        <taxon>Bacteria</taxon>
        <taxon>Bacillati</taxon>
        <taxon>Bacillota</taxon>
        <taxon>Bacilli</taxon>
        <taxon>Lactobacillales</taxon>
        <taxon>Lactobacillaceae</taxon>
        <taxon>Lentilactobacillus</taxon>
    </lineage>
</organism>
<evidence type="ECO:0000313" key="9">
    <source>
        <dbReference type="EMBL" id="KRL69991.1"/>
    </source>
</evidence>
<keyword evidence="4" id="KW-0274">FAD</keyword>
<dbReference type="CDD" id="cd01524">
    <property type="entry name" value="RHOD_Pyr_redox"/>
    <property type="match status" value="1"/>
</dbReference>
<reference evidence="9 10" key="1">
    <citation type="journal article" date="2015" name="Genome Announc.">
        <title>Expanding the biotechnology potential of lactobacilli through comparative genomics of 213 strains and associated genera.</title>
        <authorList>
            <person name="Sun Z."/>
            <person name="Harris H.M."/>
            <person name="McCann A."/>
            <person name="Guo C."/>
            <person name="Argimon S."/>
            <person name="Zhang W."/>
            <person name="Yang X."/>
            <person name="Jeffery I.B."/>
            <person name="Cooney J.C."/>
            <person name="Kagawa T.F."/>
            <person name="Liu W."/>
            <person name="Song Y."/>
            <person name="Salvetti E."/>
            <person name="Wrobel A."/>
            <person name="Rasinkangas P."/>
            <person name="Parkhill J."/>
            <person name="Rea M.C."/>
            <person name="O'Sullivan O."/>
            <person name="Ritari J."/>
            <person name="Douillard F.P."/>
            <person name="Paul Ross R."/>
            <person name="Yang R."/>
            <person name="Briner A.E."/>
            <person name="Felis G.E."/>
            <person name="de Vos W.M."/>
            <person name="Barrangou R."/>
            <person name="Klaenhammer T.R."/>
            <person name="Caufield P.W."/>
            <person name="Cui Y."/>
            <person name="Zhang H."/>
            <person name="O'Toole P.W."/>
        </authorList>
    </citation>
    <scope>NUCLEOTIDE SEQUENCE [LARGE SCALE GENOMIC DNA]</scope>
    <source>
        <strain evidence="9 10">DSM 14421</strain>
    </source>
</reference>
<evidence type="ECO:0000313" key="10">
    <source>
        <dbReference type="Proteomes" id="UP000052013"/>
    </source>
</evidence>
<keyword evidence="3" id="KW-0285">Flavoprotein</keyword>
<dbReference type="SMART" id="SM00450">
    <property type="entry name" value="RHOD"/>
    <property type="match status" value="1"/>
</dbReference>
<dbReference type="PANTHER" id="PTHR43429:SF1">
    <property type="entry name" value="NAD(P)H SULFUR OXIDOREDUCTASE (COA-DEPENDENT)"/>
    <property type="match status" value="1"/>
</dbReference>
<dbReference type="InterPro" id="IPR036873">
    <property type="entry name" value="Rhodanese-like_dom_sf"/>
</dbReference>
<name>A0A0R1SLB4_9LACO</name>
<evidence type="ECO:0000259" key="8">
    <source>
        <dbReference type="PROSITE" id="PS50206"/>
    </source>
</evidence>
<comment type="cofactor">
    <cofactor evidence="1">
        <name>FAD</name>
        <dbReference type="ChEBI" id="CHEBI:57692"/>
    </cofactor>
</comment>
<dbReference type="PANTHER" id="PTHR43429">
    <property type="entry name" value="PYRIDINE NUCLEOTIDE-DISULFIDE OXIDOREDUCTASE DOMAIN-CONTAINING"/>
    <property type="match status" value="1"/>
</dbReference>
<evidence type="ECO:0000256" key="7">
    <source>
        <dbReference type="ARBA" id="ARBA00023284"/>
    </source>
</evidence>
<evidence type="ECO:0000256" key="6">
    <source>
        <dbReference type="ARBA" id="ARBA00023097"/>
    </source>
</evidence>
<dbReference type="STRING" id="1423739.FC85_GL000020"/>
<proteinExistence type="inferred from homology"/>
<gene>
    <name evidence="9" type="ORF">FC85_GL000020</name>
</gene>
<dbReference type="Gene3D" id="3.50.50.60">
    <property type="entry name" value="FAD/NAD(P)-binding domain"/>
    <property type="match status" value="2"/>
</dbReference>
<evidence type="ECO:0000256" key="2">
    <source>
        <dbReference type="ARBA" id="ARBA00009130"/>
    </source>
</evidence>
<accession>A0A0R1SLB4</accession>
<dbReference type="InterPro" id="IPR016156">
    <property type="entry name" value="FAD/NAD-linked_Rdtase_dimer_sf"/>
</dbReference>
<dbReference type="Gene3D" id="3.40.250.10">
    <property type="entry name" value="Rhodanese-like domain"/>
    <property type="match status" value="1"/>
</dbReference>
<dbReference type="SUPFAM" id="SSF51905">
    <property type="entry name" value="FAD/NAD(P)-binding domain"/>
    <property type="match status" value="1"/>
</dbReference>
<keyword evidence="6" id="KW-0558">Oxidation</keyword>
<dbReference type="SUPFAM" id="SSF55424">
    <property type="entry name" value="FAD/NAD-linked reductases, dimerisation (C-terminal) domain"/>
    <property type="match status" value="1"/>
</dbReference>
<dbReference type="SUPFAM" id="SSF52821">
    <property type="entry name" value="Rhodanese/Cell cycle control phosphatase"/>
    <property type="match status" value="1"/>
</dbReference>
<sequence length="547" mass="58900">MRIVIIGGVAGGMSAAARLRRLSEETEIIVLDKGPYVSFANCGLPYYLSGEIANREDLIVQSPRQLKKRFKIDVRTETTVTEINSDNHQITAVHHGLSKTITYDKLILSPGSVADKPNIPGMGSADYVYALRNIPDVDKIMAQLSQAPTRVAIIGAGSIGIEVAENLIKRGLSVMLIDAGSQVLPFMDPEMAALISHELSEHSVTLKLNTQIDKIDRHQLTLNDGSQIKADLVISAVGVRPNTALAQAAGIKTGELGGIIVDKHYQTSQPDIYAVGDAILVKQLLTGQLVSIPLASPANRQGREVADVIMGLPRENRGGIGTAIVRAFDVAAAATGLNVAQLKRAGINYQAVHTTGQNHAAFYPGGKPLSMKLLFEPQTGKLFGAQAVGEKSVDKQIDILSVAIKSGMTVFDLPEFELSYAPPFGSAKDPVNMIGYAASNLVEGLSDNLQFDQLEGAIKDGAYLIDVRTPGELKRDGKLPGSTNIPLDDLRDHLAEIPKDRLIIVSCRSGQRSYLAERILKNNGFKVKNLDGAFLVYSTAYPERIEH</sequence>
<feature type="domain" description="Rhodanese" evidence="8">
    <location>
        <begin position="458"/>
        <end position="546"/>
    </location>
</feature>
<keyword evidence="7" id="KW-0676">Redox-active center</keyword>
<evidence type="ECO:0000256" key="4">
    <source>
        <dbReference type="ARBA" id="ARBA00022827"/>
    </source>
</evidence>